<dbReference type="PANTHER" id="PTHR43817">
    <property type="entry name" value="GLYCOSYL HYDROLASE"/>
    <property type="match status" value="1"/>
</dbReference>
<dbReference type="PANTHER" id="PTHR43817:SF1">
    <property type="entry name" value="HYDROLASE, FAMILY 43, PUTATIVE (AFU_ORTHOLOGUE AFUA_3G01660)-RELATED"/>
    <property type="match status" value="1"/>
</dbReference>
<dbReference type="VEuPathDB" id="FungiDB:NECHADRAFT_78537"/>
<organism evidence="3 4">
    <name type="scientific">Fusarium vanettenii (strain ATCC MYA-4622 / CBS 123669 / FGSC 9596 / NRRL 45880 / 77-13-4)</name>
    <name type="common">Fusarium solani subsp. pisi</name>
    <dbReference type="NCBI Taxonomy" id="660122"/>
    <lineage>
        <taxon>Eukaryota</taxon>
        <taxon>Fungi</taxon>
        <taxon>Dikarya</taxon>
        <taxon>Ascomycota</taxon>
        <taxon>Pezizomycotina</taxon>
        <taxon>Sordariomycetes</taxon>
        <taxon>Hypocreomycetidae</taxon>
        <taxon>Hypocreales</taxon>
        <taxon>Nectriaceae</taxon>
        <taxon>Fusarium</taxon>
        <taxon>Fusarium solani species complex</taxon>
        <taxon>Fusarium vanettenii</taxon>
    </lineage>
</organism>
<dbReference type="InterPro" id="IPR013320">
    <property type="entry name" value="ConA-like_dom_sf"/>
</dbReference>
<dbReference type="RefSeq" id="XP_003040672.1">
    <property type="nucleotide sequence ID" value="XM_003040626.1"/>
</dbReference>
<dbReference type="HOGENOM" id="CLU_003772_2_1_1"/>
<keyword evidence="4" id="KW-1185">Reference proteome</keyword>
<dbReference type="Pfam" id="PF13385">
    <property type="entry name" value="Laminin_G_3"/>
    <property type="match status" value="1"/>
</dbReference>
<dbReference type="InterPro" id="IPR008979">
    <property type="entry name" value="Galactose-bd-like_sf"/>
</dbReference>
<evidence type="ECO:0000256" key="2">
    <source>
        <dbReference type="ARBA" id="ARBA00022801"/>
    </source>
</evidence>
<keyword evidence="1" id="KW-0732">Signal</keyword>
<evidence type="ECO:0000313" key="4">
    <source>
        <dbReference type="Proteomes" id="UP000005206"/>
    </source>
</evidence>
<dbReference type="NCBIfam" id="NF045579">
    <property type="entry name" value="rhamnoside_JR"/>
    <property type="match status" value="1"/>
</dbReference>
<gene>
    <name evidence="3" type="ORF">NECHADRAFT_78537</name>
</gene>
<dbReference type="Gene3D" id="2.60.120.260">
    <property type="entry name" value="Galactose-binding domain-like"/>
    <property type="match status" value="1"/>
</dbReference>
<sequence length="907" mass="99359">MNGNINSDGLDKDLSAMAEAGHGGALIKDVQAGLPEGPITYASREWLDLVVYAVKGLEKRGMQAAMRNSPGYSGVGSHNLPVNETMKELIWTESRITANSSSDTIPPKPFSKLGMYQDLFTLAYSTGQGEGNLVFGDAVQEVRINETVVKTTVTSKIDRTNPLGLESKSAKPDMAFKEPFIAQAIPIYRILELPLNAFDGARDYPPQWSVSVFNNSVNWTSVSVTVSAPALGQVKAKYLRLVPSAPTWITGIDVSSSPRLPNWAVKSHGAPGTVTVASFPTADLPSIDHLLSWMHHLCAKNTLMGNLSRTFRGPLPPDVSTWTEHPFQLKATGDRMMTLGPNRFIFHSYVHQPVNAAFPGMTFGSFGTHFERMNTWAKQQIGWNKHLSRVSYILQNTDAYVDVACFISEEPSQATVPYNSPYNVPLSYQADIFSGANLLDLKAKDGRASLWGLAGNVFTNMTAAEALKAVDLAPNLEFTSSPNDAAIYYTNRTDGSEESIVVVIRQKASRSLDSVSKDGHQLWAATPFESFVTTPHQNISSSFTVTLWAKPEVAQFGTSSYIIYPTSSYGNGHASMPLSLGTNGAQIGEATTSRPKTVIGLTETANNFTVSGWTHFAIVYENSTPSLYVNGEMISKDTKPSSIVHPGLGQPDAPARMTKRSDGDLAGLEAHDESLKAADIKALFHCLSQWKFGSVVSRRSLAQEAWENYSRVTRAQILRDHEDFDITHFSGTATYKTKFQLPKDQGSKISTGAKTRVLPNLGRVENIASVKVNGKDQGLVWLPPYEVDITSAVRSSRTNTLEVEVTNCWPNRLIGDEKLPVENNYNSTRQNFAIEEWLDWFAKGLEGRGYNSGDEFGNDGTRKPEERVTFTSWKHYDESSPLFESGLLGPVTATATVAELVDIKVYA</sequence>
<dbReference type="GeneID" id="9679101"/>
<evidence type="ECO:0008006" key="5">
    <source>
        <dbReference type="Google" id="ProtNLM"/>
    </source>
</evidence>
<keyword evidence="2" id="KW-0378">Hydrolase</keyword>
<dbReference type="AlphaFoldDB" id="C7ZM01"/>
<accession>C7ZM01</accession>
<evidence type="ECO:0000256" key="1">
    <source>
        <dbReference type="ARBA" id="ARBA00022729"/>
    </source>
</evidence>
<dbReference type="OMA" id="WFIRANS"/>
<dbReference type="OrthoDB" id="2588159at2759"/>
<dbReference type="GO" id="GO:0016787">
    <property type="term" value="F:hydrolase activity"/>
    <property type="evidence" value="ECO:0007669"/>
    <property type="project" value="UniProtKB-KW"/>
</dbReference>
<protein>
    <recommendedName>
        <fullName evidence="5">LamG-like jellyroll fold domain-containing protein</fullName>
    </recommendedName>
</protein>
<dbReference type="EMBL" id="GG698948">
    <property type="protein sequence ID" value="EEU34959.1"/>
    <property type="molecule type" value="Genomic_DNA"/>
</dbReference>
<reference evidence="3 4" key="1">
    <citation type="journal article" date="2009" name="PLoS Genet.">
        <title>The genome of Nectria haematococca: contribution of supernumerary chromosomes to gene expansion.</title>
        <authorList>
            <person name="Coleman J.J."/>
            <person name="Rounsley S.D."/>
            <person name="Rodriguez-Carres M."/>
            <person name="Kuo A."/>
            <person name="Wasmann C.C."/>
            <person name="Grimwood J."/>
            <person name="Schmutz J."/>
            <person name="Taga M."/>
            <person name="White G.J."/>
            <person name="Zhou S."/>
            <person name="Schwartz D.C."/>
            <person name="Freitag M."/>
            <person name="Ma L.J."/>
            <person name="Danchin E.G."/>
            <person name="Henrissat B."/>
            <person name="Coutinho P.M."/>
            <person name="Nelson D.R."/>
            <person name="Straney D."/>
            <person name="Napoli C.A."/>
            <person name="Barker B.M."/>
            <person name="Gribskov M."/>
            <person name="Rep M."/>
            <person name="Kroken S."/>
            <person name="Molnar I."/>
            <person name="Rensing C."/>
            <person name="Kennell J.C."/>
            <person name="Zamora J."/>
            <person name="Farman M.L."/>
            <person name="Selker E.U."/>
            <person name="Salamov A."/>
            <person name="Shapiro H."/>
            <person name="Pangilinan J."/>
            <person name="Lindquist E."/>
            <person name="Lamers C."/>
            <person name="Grigoriev I.V."/>
            <person name="Geiser D.M."/>
            <person name="Covert S.F."/>
            <person name="Temporini E."/>
            <person name="Vanetten H.D."/>
        </authorList>
    </citation>
    <scope>NUCLEOTIDE SEQUENCE [LARGE SCALE GENOMIC DNA]</scope>
    <source>
        <strain evidence="4">ATCC MYA-4622 / CBS 123669 / FGSC 9596 / NRRL 45880 / 77-13-4</strain>
    </source>
</reference>
<dbReference type="SUPFAM" id="SSF49785">
    <property type="entry name" value="Galactose-binding domain-like"/>
    <property type="match status" value="1"/>
</dbReference>
<proteinExistence type="predicted"/>
<name>C7ZM01_FUSV7</name>
<dbReference type="Proteomes" id="UP000005206">
    <property type="component" value="Chromosome 3"/>
</dbReference>
<dbReference type="Pfam" id="PF17132">
    <property type="entry name" value="Glyco_hydro_106"/>
    <property type="match status" value="2"/>
</dbReference>
<dbReference type="InParanoid" id="C7ZM01"/>
<dbReference type="KEGG" id="nhe:NECHADRAFT_78537"/>
<dbReference type="SUPFAM" id="SSF49899">
    <property type="entry name" value="Concanavalin A-like lectins/glucanases"/>
    <property type="match status" value="1"/>
</dbReference>
<evidence type="ECO:0000313" key="3">
    <source>
        <dbReference type="EMBL" id="EEU34959.1"/>
    </source>
</evidence>
<dbReference type="Gene3D" id="2.60.120.200">
    <property type="match status" value="1"/>
</dbReference>